<dbReference type="GO" id="GO:0052717">
    <property type="term" value="F:tRNA-specific adenosine-34 deaminase activity"/>
    <property type="evidence" value="ECO:0007669"/>
    <property type="project" value="UniProtKB-UniRule"/>
</dbReference>
<keyword evidence="11" id="KW-1185">Reference proteome</keyword>
<dbReference type="InterPro" id="IPR016193">
    <property type="entry name" value="Cytidine_deaminase-like"/>
</dbReference>
<feature type="binding site" evidence="8">
    <location>
        <position position="91"/>
    </location>
    <ligand>
        <name>Zn(2+)</name>
        <dbReference type="ChEBI" id="CHEBI:29105"/>
        <note>catalytic</note>
    </ligand>
</feature>
<dbReference type="PROSITE" id="PS51747">
    <property type="entry name" value="CYT_DCMP_DEAMINASES_2"/>
    <property type="match status" value="1"/>
</dbReference>
<keyword evidence="6 8" id="KW-0862">Zinc</keyword>
<comment type="function">
    <text evidence="8">Catalyzes the deamination of adenosine to inosine at the wobble position 34 of tRNA(Arg2).</text>
</comment>
<dbReference type="PANTHER" id="PTHR11079:SF202">
    <property type="entry name" value="TRNA-SPECIFIC ADENOSINE DEAMINASE"/>
    <property type="match status" value="1"/>
</dbReference>
<dbReference type="CDD" id="cd01285">
    <property type="entry name" value="nucleoside_deaminase"/>
    <property type="match status" value="1"/>
</dbReference>
<dbReference type="GO" id="GO:0008270">
    <property type="term" value="F:zinc ion binding"/>
    <property type="evidence" value="ECO:0007669"/>
    <property type="project" value="UniProtKB-UniRule"/>
</dbReference>
<feature type="active site" description="Proton donor" evidence="8">
    <location>
        <position position="60"/>
    </location>
</feature>
<dbReference type="HAMAP" id="MF_00972">
    <property type="entry name" value="tRNA_aden_deaminase"/>
    <property type="match status" value="1"/>
</dbReference>
<keyword evidence="5 8" id="KW-0378">Hydrolase</keyword>
<dbReference type="KEGG" id="ebla:JGUZn3_04790"/>
<dbReference type="Gene3D" id="3.40.140.10">
    <property type="entry name" value="Cytidine Deaminase, domain 2"/>
    <property type="match status" value="1"/>
</dbReference>
<comment type="subunit">
    <text evidence="2 8">Homodimer.</text>
</comment>
<dbReference type="EMBL" id="CP060244">
    <property type="protein sequence ID" value="QNT77728.1"/>
    <property type="molecule type" value="Genomic_DNA"/>
</dbReference>
<protein>
    <recommendedName>
        <fullName evidence="8">tRNA-specific adenosine deaminase</fullName>
        <ecNumber evidence="8">3.5.4.33</ecNumber>
    </recommendedName>
</protein>
<feature type="domain" description="CMP/dCMP-type deaminase" evidence="9">
    <location>
        <begin position="6"/>
        <end position="116"/>
    </location>
</feature>
<comment type="cofactor">
    <cofactor evidence="8">
        <name>Zn(2+)</name>
        <dbReference type="ChEBI" id="CHEBI:29105"/>
    </cofactor>
    <text evidence="8">Binds 1 zinc ion per subunit.</text>
</comment>
<dbReference type="Proteomes" id="UP000516349">
    <property type="component" value="Chromosome"/>
</dbReference>
<proteinExistence type="inferred from homology"/>
<evidence type="ECO:0000313" key="10">
    <source>
        <dbReference type="EMBL" id="QNT77728.1"/>
    </source>
</evidence>
<sequence length="156" mass="16797">MKKASQFLFPFMDQALEEARAAALRGEIPVGAIVVSAEGECLAAAGNEVEAQKDASAHAEILALRRAAHRLGCARLTGCTLYVTLEPCAMCAAAIGLFRVKKLVFGAYDPKGGGIDHGAQVFQRSSHFFQPEIIGGVKEQACRQVLVEFFHHLRLS</sequence>
<keyword evidence="4 8" id="KW-0479">Metal-binding</keyword>
<dbReference type="GO" id="GO:0002100">
    <property type="term" value="P:tRNA wobble adenosine to inosine editing"/>
    <property type="evidence" value="ECO:0007669"/>
    <property type="project" value="UniProtKB-UniRule"/>
</dbReference>
<feature type="binding site" evidence="8">
    <location>
        <position position="88"/>
    </location>
    <ligand>
        <name>Zn(2+)</name>
        <dbReference type="ChEBI" id="CHEBI:29105"/>
        <note>catalytic</note>
    </ligand>
</feature>
<gene>
    <name evidence="10" type="primary">tadA_1</name>
    <name evidence="8" type="synonym">tadA</name>
    <name evidence="10" type="ORF">JGUZn3_04790</name>
</gene>
<dbReference type="InterPro" id="IPR028883">
    <property type="entry name" value="tRNA_aden_deaminase"/>
</dbReference>
<dbReference type="AlphaFoldDB" id="A0A7H1NPL8"/>
<feature type="binding site" evidence="8">
    <location>
        <position position="58"/>
    </location>
    <ligand>
        <name>Zn(2+)</name>
        <dbReference type="ChEBI" id="CHEBI:29105"/>
        <note>catalytic</note>
    </ligand>
</feature>
<evidence type="ECO:0000313" key="11">
    <source>
        <dbReference type="Proteomes" id="UP000516349"/>
    </source>
</evidence>
<dbReference type="PROSITE" id="PS00903">
    <property type="entry name" value="CYT_DCMP_DEAMINASES_1"/>
    <property type="match status" value="1"/>
</dbReference>
<reference evidence="10 11" key="1">
    <citation type="submission" date="2020-08" db="EMBL/GenBank/DDBJ databases">
        <title>Complete genome sequence of Entomobacter blattae G55GP.</title>
        <authorList>
            <person name="Poehlein A."/>
            <person name="Guzman J."/>
            <person name="Daniel R."/>
            <person name="Vilcinskas A."/>
        </authorList>
    </citation>
    <scope>NUCLEOTIDE SEQUENCE [LARGE SCALE GENOMIC DNA]</scope>
    <source>
        <strain evidence="10 11">G55GP</strain>
    </source>
</reference>
<keyword evidence="3 8" id="KW-0819">tRNA processing</keyword>
<evidence type="ECO:0000256" key="8">
    <source>
        <dbReference type="HAMAP-Rule" id="MF_00972"/>
    </source>
</evidence>
<dbReference type="InterPro" id="IPR016192">
    <property type="entry name" value="APOBEC/CMP_deaminase_Zn-bd"/>
</dbReference>
<evidence type="ECO:0000256" key="2">
    <source>
        <dbReference type="ARBA" id="ARBA00011738"/>
    </source>
</evidence>
<evidence type="ECO:0000256" key="1">
    <source>
        <dbReference type="ARBA" id="ARBA00010669"/>
    </source>
</evidence>
<organism evidence="10 11">
    <name type="scientific">Entomobacter blattae</name>
    <dbReference type="NCBI Taxonomy" id="2762277"/>
    <lineage>
        <taxon>Bacteria</taxon>
        <taxon>Pseudomonadati</taxon>
        <taxon>Pseudomonadota</taxon>
        <taxon>Alphaproteobacteria</taxon>
        <taxon>Acetobacterales</taxon>
        <taxon>Acetobacteraceae</taxon>
        <taxon>Entomobacter</taxon>
    </lineage>
</organism>
<evidence type="ECO:0000256" key="6">
    <source>
        <dbReference type="ARBA" id="ARBA00022833"/>
    </source>
</evidence>
<evidence type="ECO:0000256" key="3">
    <source>
        <dbReference type="ARBA" id="ARBA00022694"/>
    </source>
</evidence>
<dbReference type="Pfam" id="PF00383">
    <property type="entry name" value="dCMP_cyt_deam_1"/>
    <property type="match status" value="1"/>
</dbReference>
<dbReference type="InterPro" id="IPR002125">
    <property type="entry name" value="CMP_dCMP_dom"/>
</dbReference>
<comment type="similarity">
    <text evidence="1">Belongs to the cytidine and deoxycytidylate deaminase family. ADAT2 subfamily.</text>
</comment>
<dbReference type="SUPFAM" id="SSF53927">
    <property type="entry name" value="Cytidine deaminase-like"/>
    <property type="match status" value="1"/>
</dbReference>
<evidence type="ECO:0000256" key="4">
    <source>
        <dbReference type="ARBA" id="ARBA00022723"/>
    </source>
</evidence>
<dbReference type="PANTHER" id="PTHR11079">
    <property type="entry name" value="CYTOSINE DEAMINASE FAMILY MEMBER"/>
    <property type="match status" value="1"/>
</dbReference>
<comment type="catalytic activity">
    <reaction evidence="7 8">
        <text>adenosine(34) in tRNA + H2O + H(+) = inosine(34) in tRNA + NH4(+)</text>
        <dbReference type="Rhea" id="RHEA:43168"/>
        <dbReference type="Rhea" id="RHEA-COMP:10373"/>
        <dbReference type="Rhea" id="RHEA-COMP:10374"/>
        <dbReference type="ChEBI" id="CHEBI:15377"/>
        <dbReference type="ChEBI" id="CHEBI:15378"/>
        <dbReference type="ChEBI" id="CHEBI:28938"/>
        <dbReference type="ChEBI" id="CHEBI:74411"/>
        <dbReference type="ChEBI" id="CHEBI:82852"/>
        <dbReference type="EC" id="3.5.4.33"/>
    </reaction>
</comment>
<accession>A0A7H1NPL8</accession>
<evidence type="ECO:0000256" key="7">
    <source>
        <dbReference type="ARBA" id="ARBA00048045"/>
    </source>
</evidence>
<evidence type="ECO:0000259" key="9">
    <source>
        <dbReference type="PROSITE" id="PS51747"/>
    </source>
</evidence>
<dbReference type="EC" id="3.5.4.33" evidence="8"/>
<name>A0A7H1NPL8_9PROT</name>
<evidence type="ECO:0000256" key="5">
    <source>
        <dbReference type="ARBA" id="ARBA00022801"/>
    </source>
</evidence>